<evidence type="ECO:0000256" key="1">
    <source>
        <dbReference type="ARBA" id="ARBA00022676"/>
    </source>
</evidence>
<dbReference type="OrthoDB" id="433681at2"/>
<reference evidence="4" key="1">
    <citation type="submission" date="2016-10" db="EMBL/GenBank/DDBJ databases">
        <authorList>
            <person name="Varghese N."/>
        </authorList>
    </citation>
    <scope>NUCLEOTIDE SEQUENCE [LARGE SCALE GENOMIC DNA]</scope>
    <source>
        <strain evidence="4">Nsp8</strain>
    </source>
</reference>
<protein>
    <submittedName>
        <fullName evidence="3">N-acetylglucosaminyldiphosphoundecaprenol N-acetyl-beta-D-mannosaminyltransferase</fullName>
    </submittedName>
</protein>
<keyword evidence="1" id="KW-0328">Glycosyltransferase</keyword>
<dbReference type="NCBIfam" id="TIGR00696">
    <property type="entry name" value="wecG_tagA_cpsF"/>
    <property type="match status" value="1"/>
</dbReference>
<dbReference type="PANTHER" id="PTHR34136:SF1">
    <property type="entry name" value="UDP-N-ACETYL-D-MANNOSAMINURONIC ACID TRANSFERASE"/>
    <property type="match status" value="1"/>
</dbReference>
<accession>A0A1I5BP11</accession>
<sequence>MDEAKPSYPERHRGLVVGIPIDAVDWQTARQTLGNWAEAQESRYVCICNVHSVITASRDGSYHRVIAEADMATPDGAPVAWTLRRKGFIGQARITGPDLMWQLCEDASRRNVKVGLFGSTPDTLKNLRGALAETFPGLDIPFCVSPPFGQFDYEDHQLCDRINSSGIGLLFVGLGCPKQEIWMSLHRGRVRAVMIGVGFAFSYHAGIIPRAPVWMQARGLEWLYRLYSEPRRLWRRYFVTNFLFIVKTAREWAKGEL</sequence>
<evidence type="ECO:0000256" key="2">
    <source>
        <dbReference type="ARBA" id="ARBA00022679"/>
    </source>
</evidence>
<keyword evidence="4" id="KW-1185">Reference proteome</keyword>
<evidence type="ECO:0000313" key="4">
    <source>
        <dbReference type="Proteomes" id="UP000183107"/>
    </source>
</evidence>
<gene>
    <name evidence="3" type="ORF">SAMN05216386_1747</name>
</gene>
<keyword evidence="2 3" id="KW-0808">Transferase</keyword>
<dbReference type="RefSeq" id="WP_074796710.1">
    <property type="nucleotide sequence ID" value="NZ_FOVJ01000003.1"/>
</dbReference>
<name>A0A1I5BP11_9PROT</name>
<organism evidence="3 4">
    <name type="scientific">Nitrosospira briensis</name>
    <dbReference type="NCBI Taxonomy" id="35799"/>
    <lineage>
        <taxon>Bacteria</taxon>
        <taxon>Pseudomonadati</taxon>
        <taxon>Pseudomonadota</taxon>
        <taxon>Betaproteobacteria</taxon>
        <taxon>Nitrosomonadales</taxon>
        <taxon>Nitrosomonadaceae</taxon>
        <taxon>Nitrosospira</taxon>
    </lineage>
</organism>
<dbReference type="Pfam" id="PF03808">
    <property type="entry name" value="Glyco_tran_WecG"/>
    <property type="match status" value="1"/>
</dbReference>
<evidence type="ECO:0000313" key="3">
    <source>
        <dbReference type="EMBL" id="SFN76211.1"/>
    </source>
</evidence>
<proteinExistence type="predicted"/>
<dbReference type="AlphaFoldDB" id="A0A1I5BP11"/>
<dbReference type="Proteomes" id="UP000183107">
    <property type="component" value="Unassembled WGS sequence"/>
</dbReference>
<dbReference type="GO" id="GO:0016758">
    <property type="term" value="F:hexosyltransferase activity"/>
    <property type="evidence" value="ECO:0007669"/>
    <property type="project" value="TreeGrafter"/>
</dbReference>
<dbReference type="CDD" id="cd06533">
    <property type="entry name" value="Glyco_transf_WecG_TagA"/>
    <property type="match status" value="1"/>
</dbReference>
<dbReference type="InterPro" id="IPR004629">
    <property type="entry name" value="WecG_TagA_CpsF"/>
</dbReference>
<dbReference type="EMBL" id="FOVJ01000003">
    <property type="protein sequence ID" value="SFN76211.1"/>
    <property type="molecule type" value="Genomic_DNA"/>
</dbReference>
<dbReference type="PANTHER" id="PTHR34136">
    <property type="match status" value="1"/>
</dbReference>